<accession>A0A396IGB3</accession>
<dbReference type="EC" id="2.3.1.-" evidence="1"/>
<proteinExistence type="predicted"/>
<dbReference type="Proteomes" id="UP000265566">
    <property type="component" value="Chromosome 4"/>
</dbReference>
<dbReference type="GO" id="GO:0016746">
    <property type="term" value="F:acyltransferase activity"/>
    <property type="evidence" value="ECO:0007669"/>
    <property type="project" value="UniProtKB-KW"/>
</dbReference>
<organism evidence="1">
    <name type="scientific">Medicago truncatula</name>
    <name type="common">Barrel medic</name>
    <name type="synonym">Medicago tribuloides</name>
    <dbReference type="NCBI Taxonomy" id="3880"/>
    <lineage>
        <taxon>Eukaryota</taxon>
        <taxon>Viridiplantae</taxon>
        <taxon>Streptophyta</taxon>
        <taxon>Embryophyta</taxon>
        <taxon>Tracheophyta</taxon>
        <taxon>Spermatophyta</taxon>
        <taxon>Magnoliopsida</taxon>
        <taxon>eudicotyledons</taxon>
        <taxon>Gunneridae</taxon>
        <taxon>Pentapetalae</taxon>
        <taxon>rosids</taxon>
        <taxon>fabids</taxon>
        <taxon>Fabales</taxon>
        <taxon>Fabaceae</taxon>
        <taxon>Papilionoideae</taxon>
        <taxon>50 kb inversion clade</taxon>
        <taxon>NPAAA clade</taxon>
        <taxon>Hologalegina</taxon>
        <taxon>IRL clade</taxon>
        <taxon>Trifolieae</taxon>
        <taxon>Medicago</taxon>
    </lineage>
</organism>
<dbReference type="AlphaFoldDB" id="A0A396IGB3"/>
<comment type="caution">
    <text evidence="1">The sequence shown here is derived from an EMBL/GenBank/DDBJ whole genome shotgun (WGS) entry which is preliminary data.</text>
</comment>
<name>A0A396IGB3_MEDTR</name>
<reference evidence="1" key="1">
    <citation type="journal article" date="2018" name="Nat. Plants">
        <title>Whole-genome landscape of Medicago truncatula symbiotic genes.</title>
        <authorList>
            <person name="Pecrix Y."/>
            <person name="Gamas P."/>
            <person name="Carrere S."/>
        </authorList>
    </citation>
    <scope>NUCLEOTIDE SEQUENCE</scope>
    <source>
        <tissue evidence="1">Leaves</tissue>
    </source>
</reference>
<keyword evidence="1" id="KW-0808">Transferase</keyword>
<gene>
    <name evidence="1" type="ORF">MtrunA17_Chr4g0070721</name>
</gene>
<dbReference type="Gramene" id="rna27420">
    <property type="protein sequence ID" value="RHN64592.1"/>
    <property type="gene ID" value="gene27420"/>
</dbReference>
<dbReference type="EMBL" id="PSQE01000004">
    <property type="protein sequence ID" value="RHN64592.1"/>
    <property type="molecule type" value="Genomic_DNA"/>
</dbReference>
<sequence length="102" mass="11696">MIMILQITKCSRYRYGGLGFLQKELMYISLPLNRRGGVYSSDGDVIVPVLSVGFMCAKAWRGRRRFNPSGICAYIRGDNLLKVGDRVHSDIFKFYENIKLKL</sequence>
<evidence type="ECO:0000313" key="1">
    <source>
        <dbReference type="EMBL" id="RHN64592.1"/>
    </source>
</evidence>
<keyword evidence="1" id="KW-0012">Acyltransferase</keyword>
<protein>
    <submittedName>
        <fullName evidence="1">Putative transferase</fullName>
        <ecNumber evidence="1">2.3.1.-</ecNumber>
    </submittedName>
</protein>